<dbReference type="AlphaFoldDB" id="A0A9X9Q264"/>
<reference evidence="2 3" key="1">
    <citation type="submission" date="2018-10" db="EMBL/GenBank/DDBJ databases">
        <authorList>
            <person name="Ekblom R."/>
            <person name="Jareborg N."/>
        </authorList>
    </citation>
    <scope>NUCLEOTIDE SEQUENCE [LARGE SCALE GENOMIC DNA]</scope>
    <source>
        <tissue evidence="2">Muscle</tissue>
    </source>
</reference>
<organism evidence="2 3">
    <name type="scientific">Gulo gulo</name>
    <name type="common">Wolverine</name>
    <name type="synonym">Gluton</name>
    <dbReference type="NCBI Taxonomy" id="48420"/>
    <lineage>
        <taxon>Eukaryota</taxon>
        <taxon>Metazoa</taxon>
        <taxon>Chordata</taxon>
        <taxon>Craniata</taxon>
        <taxon>Vertebrata</taxon>
        <taxon>Euteleostomi</taxon>
        <taxon>Mammalia</taxon>
        <taxon>Eutheria</taxon>
        <taxon>Laurasiatheria</taxon>
        <taxon>Carnivora</taxon>
        <taxon>Caniformia</taxon>
        <taxon>Musteloidea</taxon>
        <taxon>Mustelidae</taxon>
        <taxon>Guloninae</taxon>
        <taxon>Gulo</taxon>
    </lineage>
</organism>
<name>A0A9X9Q264_GULGU</name>
<accession>A0A9X9Q264</accession>
<dbReference type="EMBL" id="CYRY02022397">
    <property type="protein sequence ID" value="VCW97602.1"/>
    <property type="molecule type" value="Genomic_DNA"/>
</dbReference>
<keyword evidence="3" id="KW-1185">Reference proteome</keyword>
<feature type="non-terminal residue" evidence="2">
    <location>
        <position position="1"/>
    </location>
</feature>
<sequence length="55" mass="6571">MRRQLRSRRAPASPYGYRSRLDDQDEVNQNYLADEEEEAEEEARVMVVPDLEEEE</sequence>
<evidence type="ECO:0000313" key="3">
    <source>
        <dbReference type="Proteomes" id="UP000269945"/>
    </source>
</evidence>
<evidence type="ECO:0000313" key="2">
    <source>
        <dbReference type="EMBL" id="VCW97602.1"/>
    </source>
</evidence>
<protein>
    <submittedName>
        <fullName evidence="2">Uncharacterized protein</fullName>
    </submittedName>
</protein>
<gene>
    <name evidence="2" type="ORF">BN2614_LOCUS3</name>
</gene>
<evidence type="ECO:0000256" key="1">
    <source>
        <dbReference type="SAM" id="MobiDB-lite"/>
    </source>
</evidence>
<feature type="region of interest" description="Disordered" evidence="1">
    <location>
        <begin position="1"/>
        <end position="55"/>
    </location>
</feature>
<comment type="caution">
    <text evidence="2">The sequence shown here is derived from an EMBL/GenBank/DDBJ whole genome shotgun (WGS) entry which is preliminary data.</text>
</comment>
<dbReference type="Proteomes" id="UP000269945">
    <property type="component" value="Unassembled WGS sequence"/>
</dbReference>
<proteinExistence type="predicted"/>